<keyword evidence="3" id="KW-1185">Reference proteome</keyword>
<sequence length="133" mass="16002">MRKTYKNLSEIENLSASERDHLSLLSRELNSLYEKRQKRQKRKAYLWLGTLPLLLVIFDYINKTGFISETTFLFGAFGLSIFFISGIVCPIILTRDYFDEKRESKKWWTLHQEVQSQGYIYFEDSKEWWIKDN</sequence>
<protein>
    <submittedName>
        <fullName evidence="2">Uncharacterized protein</fullName>
    </submittedName>
</protein>
<accession>A0A1W6N4I5</accession>
<evidence type="ECO:0000313" key="3">
    <source>
        <dbReference type="Proteomes" id="UP000237351"/>
    </source>
</evidence>
<reference evidence="2 3" key="1">
    <citation type="submission" date="2014-06" db="EMBL/GenBank/DDBJ databases">
        <title>The genome of the endonuclear symbiont Nucleicultrix amoebiphila.</title>
        <authorList>
            <person name="Schulz F."/>
            <person name="Horn M."/>
        </authorList>
    </citation>
    <scope>NUCLEOTIDE SEQUENCE [LARGE SCALE GENOMIC DNA]</scope>
    <source>
        <strain evidence="2 3">FS5</strain>
    </source>
</reference>
<organism evidence="2 3">
    <name type="scientific">Candidatus Nucleicultrix amoebiphila FS5</name>
    <dbReference type="NCBI Taxonomy" id="1414854"/>
    <lineage>
        <taxon>Bacteria</taxon>
        <taxon>Pseudomonadati</taxon>
        <taxon>Pseudomonadota</taxon>
        <taxon>Alphaproteobacteria</taxon>
        <taxon>Holosporales</taxon>
        <taxon>Candidatus Nucleicultricaceae</taxon>
        <taxon>Candidatus Nucleicultrix</taxon>
    </lineage>
</organism>
<name>A0A1W6N4I5_9PROT</name>
<dbReference type="EMBL" id="CP008743">
    <property type="protein sequence ID" value="ARN84780.1"/>
    <property type="molecule type" value="Genomic_DNA"/>
</dbReference>
<feature type="transmembrane region" description="Helical" evidence="1">
    <location>
        <begin position="44"/>
        <end position="61"/>
    </location>
</feature>
<evidence type="ECO:0000256" key="1">
    <source>
        <dbReference type="SAM" id="Phobius"/>
    </source>
</evidence>
<evidence type="ECO:0000313" key="2">
    <source>
        <dbReference type="EMBL" id="ARN84780.1"/>
    </source>
</evidence>
<dbReference type="RefSeq" id="WP_085784270.1">
    <property type="nucleotide sequence ID" value="NZ_CP008743.1"/>
</dbReference>
<keyword evidence="1" id="KW-0812">Transmembrane</keyword>
<dbReference type="AlphaFoldDB" id="A0A1W6N4I5"/>
<keyword evidence="1" id="KW-0472">Membrane</keyword>
<proteinExistence type="predicted"/>
<gene>
    <name evidence="2" type="ORF">GQ61_05160</name>
</gene>
<feature type="transmembrane region" description="Helical" evidence="1">
    <location>
        <begin position="73"/>
        <end position="93"/>
    </location>
</feature>
<dbReference type="KEGG" id="naf:GQ61_05160"/>
<dbReference type="Proteomes" id="UP000237351">
    <property type="component" value="Chromosome"/>
</dbReference>
<keyword evidence="1" id="KW-1133">Transmembrane helix</keyword>